<proteinExistence type="predicted"/>
<evidence type="ECO:0000313" key="2">
    <source>
        <dbReference type="Proteomes" id="UP000789405"/>
    </source>
</evidence>
<keyword evidence="2" id="KW-1185">Reference proteome</keyword>
<dbReference type="AlphaFoldDB" id="A0A9N9KA71"/>
<reference evidence="1" key="1">
    <citation type="submission" date="2021-06" db="EMBL/GenBank/DDBJ databases">
        <authorList>
            <person name="Kallberg Y."/>
            <person name="Tangrot J."/>
            <person name="Rosling A."/>
        </authorList>
    </citation>
    <scope>NUCLEOTIDE SEQUENCE</scope>
    <source>
        <strain evidence="1">MA453B</strain>
    </source>
</reference>
<protein>
    <submittedName>
        <fullName evidence="1">9319_t:CDS:1</fullName>
    </submittedName>
</protein>
<evidence type="ECO:0000313" key="1">
    <source>
        <dbReference type="EMBL" id="CAG8818557.1"/>
    </source>
</evidence>
<feature type="non-terminal residue" evidence="1">
    <location>
        <position position="1"/>
    </location>
</feature>
<sequence>LEVVETLNDSVMQGSSYLNSLRDLLENTTFDVIGKRKEKYEFYKKKFD</sequence>
<dbReference type="EMBL" id="CAJVPY010056698">
    <property type="protein sequence ID" value="CAG8818557.1"/>
    <property type="molecule type" value="Genomic_DNA"/>
</dbReference>
<organism evidence="1 2">
    <name type="scientific">Dentiscutata erythropus</name>
    <dbReference type="NCBI Taxonomy" id="1348616"/>
    <lineage>
        <taxon>Eukaryota</taxon>
        <taxon>Fungi</taxon>
        <taxon>Fungi incertae sedis</taxon>
        <taxon>Mucoromycota</taxon>
        <taxon>Glomeromycotina</taxon>
        <taxon>Glomeromycetes</taxon>
        <taxon>Diversisporales</taxon>
        <taxon>Gigasporaceae</taxon>
        <taxon>Dentiscutata</taxon>
    </lineage>
</organism>
<dbReference type="Proteomes" id="UP000789405">
    <property type="component" value="Unassembled WGS sequence"/>
</dbReference>
<name>A0A9N9KA71_9GLOM</name>
<comment type="caution">
    <text evidence="1">The sequence shown here is derived from an EMBL/GenBank/DDBJ whole genome shotgun (WGS) entry which is preliminary data.</text>
</comment>
<gene>
    <name evidence="1" type="ORF">DERYTH_LOCUS26642</name>
</gene>
<feature type="non-terminal residue" evidence="1">
    <location>
        <position position="48"/>
    </location>
</feature>
<accession>A0A9N9KA71</accession>